<keyword evidence="3 8" id="KW-0694">RNA-binding</keyword>
<evidence type="ECO:0000256" key="6">
    <source>
        <dbReference type="ARBA" id="ARBA00035258"/>
    </source>
</evidence>
<dbReference type="InterPro" id="IPR047863">
    <property type="entry name" value="Ribosomal_uS8_CS"/>
</dbReference>
<dbReference type="OrthoDB" id="9802617at2"/>
<dbReference type="Gene3D" id="3.30.1370.30">
    <property type="match status" value="1"/>
</dbReference>
<organism evidence="10 11">
    <name type="scientific">Candidatus Rickettsiella isopodorum</name>
    <dbReference type="NCBI Taxonomy" id="1225476"/>
    <lineage>
        <taxon>Bacteria</taxon>
        <taxon>Pseudomonadati</taxon>
        <taxon>Pseudomonadota</taxon>
        <taxon>Gammaproteobacteria</taxon>
        <taxon>Legionellales</taxon>
        <taxon>Coxiellaceae</taxon>
        <taxon>Rickettsiella</taxon>
    </lineage>
</organism>
<dbReference type="NCBIfam" id="NF001109">
    <property type="entry name" value="PRK00136.1"/>
    <property type="match status" value="1"/>
</dbReference>
<comment type="function">
    <text evidence="8">One of the primary rRNA binding proteins, it binds directly to 16S rRNA central domain where it helps coordinate assembly of the platform of the 30S subunit.</text>
</comment>
<dbReference type="RefSeq" id="WP_071662561.1">
    <property type="nucleotide sequence ID" value="NZ_LUKY01000033.1"/>
</dbReference>
<evidence type="ECO:0000256" key="1">
    <source>
        <dbReference type="ARBA" id="ARBA00006471"/>
    </source>
</evidence>
<accession>A0A1J8P531</accession>
<dbReference type="Gene3D" id="3.30.1490.10">
    <property type="match status" value="1"/>
</dbReference>
<comment type="similarity">
    <text evidence="1 8 9">Belongs to the universal ribosomal protein uS8 family.</text>
</comment>
<dbReference type="HAMAP" id="MF_01302_B">
    <property type="entry name" value="Ribosomal_uS8_B"/>
    <property type="match status" value="1"/>
</dbReference>
<evidence type="ECO:0000256" key="3">
    <source>
        <dbReference type="ARBA" id="ARBA00022884"/>
    </source>
</evidence>
<evidence type="ECO:0000256" key="8">
    <source>
        <dbReference type="HAMAP-Rule" id="MF_01302"/>
    </source>
</evidence>
<dbReference type="GO" id="GO:0019843">
    <property type="term" value="F:rRNA binding"/>
    <property type="evidence" value="ECO:0007669"/>
    <property type="project" value="UniProtKB-UniRule"/>
</dbReference>
<proteinExistence type="inferred from homology"/>
<reference evidence="10 11" key="1">
    <citation type="submission" date="2016-03" db="EMBL/GenBank/DDBJ databases">
        <title>Comparative genomics of Rickettsiella.</title>
        <authorList>
            <person name="Chandler C."/>
            <person name="Wang Y."/>
        </authorList>
    </citation>
    <scope>NUCLEOTIDE SEQUENCE [LARGE SCALE GENOMIC DNA]</scope>
    <source>
        <strain evidence="10 11">RCFS May 2013</strain>
    </source>
</reference>
<dbReference type="FunFam" id="3.30.1370.30:FF:000002">
    <property type="entry name" value="30S ribosomal protein S8"/>
    <property type="match status" value="1"/>
</dbReference>
<dbReference type="Proteomes" id="UP000183924">
    <property type="component" value="Unassembled WGS sequence"/>
</dbReference>
<evidence type="ECO:0000256" key="2">
    <source>
        <dbReference type="ARBA" id="ARBA00022730"/>
    </source>
</evidence>
<dbReference type="InterPro" id="IPR035987">
    <property type="entry name" value="Ribosomal_uS8_sf"/>
</dbReference>
<protein>
    <recommendedName>
        <fullName evidence="6 8">Small ribosomal subunit protein uS8</fullName>
    </recommendedName>
</protein>
<dbReference type="AlphaFoldDB" id="A0A1J8P531"/>
<keyword evidence="4 8" id="KW-0689">Ribosomal protein</keyword>
<evidence type="ECO:0000256" key="4">
    <source>
        <dbReference type="ARBA" id="ARBA00022980"/>
    </source>
</evidence>
<keyword evidence="2 8" id="KW-0699">rRNA-binding</keyword>
<dbReference type="GO" id="GO:1990904">
    <property type="term" value="C:ribonucleoprotein complex"/>
    <property type="evidence" value="ECO:0007669"/>
    <property type="project" value="UniProtKB-KW"/>
</dbReference>
<comment type="caution">
    <text evidence="10">The sequence shown here is derived from an EMBL/GenBank/DDBJ whole genome shotgun (WGS) entry which is preliminary data.</text>
</comment>
<evidence type="ECO:0000256" key="5">
    <source>
        <dbReference type="ARBA" id="ARBA00023274"/>
    </source>
</evidence>
<dbReference type="SUPFAM" id="SSF56047">
    <property type="entry name" value="Ribosomal protein S8"/>
    <property type="match status" value="1"/>
</dbReference>
<dbReference type="FunFam" id="3.30.1490.10:FF:000001">
    <property type="entry name" value="30S ribosomal protein S8"/>
    <property type="match status" value="1"/>
</dbReference>
<dbReference type="Pfam" id="PF00410">
    <property type="entry name" value="Ribosomal_S8"/>
    <property type="match status" value="1"/>
</dbReference>
<evidence type="ECO:0000256" key="9">
    <source>
        <dbReference type="RuleBase" id="RU003660"/>
    </source>
</evidence>
<dbReference type="STRING" id="1225476.A1D18_04145"/>
<sequence length="131" mass="14403">MSMQDPIADMLCRMKNAQAIDKPTVSMPSSKIKLAIAKLLKEEGYITDFQCEEKEFRSSLTIFLKYYLDKPVIASLKRVSRPGLRIYRSATELPKVVAGLGVAIISTPKGLMTDRAARALGQGGEVIAIVE</sequence>
<comment type="subunit">
    <text evidence="7 8">Part of the 30S ribosomal subunit. Contacts proteins S5 and S12.</text>
</comment>
<dbReference type="PROSITE" id="PS00053">
    <property type="entry name" value="RIBOSOMAL_S8"/>
    <property type="match status" value="1"/>
</dbReference>
<dbReference type="PANTHER" id="PTHR11758">
    <property type="entry name" value="40S RIBOSOMAL PROTEIN S15A"/>
    <property type="match status" value="1"/>
</dbReference>
<evidence type="ECO:0000256" key="7">
    <source>
        <dbReference type="ARBA" id="ARBA00046740"/>
    </source>
</evidence>
<evidence type="ECO:0000313" key="10">
    <source>
        <dbReference type="EMBL" id="OIZ94067.1"/>
    </source>
</evidence>
<name>A0A1J8P531_9COXI</name>
<dbReference type="GO" id="GO:0006412">
    <property type="term" value="P:translation"/>
    <property type="evidence" value="ECO:0007669"/>
    <property type="project" value="UniProtKB-UniRule"/>
</dbReference>
<dbReference type="GO" id="GO:0003735">
    <property type="term" value="F:structural constituent of ribosome"/>
    <property type="evidence" value="ECO:0007669"/>
    <property type="project" value="InterPro"/>
</dbReference>
<dbReference type="InterPro" id="IPR000630">
    <property type="entry name" value="Ribosomal_uS8"/>
</dbReference>
<evidence type="ECO:0000313" key="11">
    <source>
        <dbReference type="Proteomes" id="UP000183924"/>
    </source>
</evidence>
<dbReference type="EMBL" id="LUKY01000033">
    <property type="protein sequence ID" value="OIZ94067.1"/>
    <property type="molecule type" value="Genomic_DNA"/>
</dbReference>
<keyword evidence="11" id="KW-1185">Reference proteome</keyword>
<gene>
    <name evidence="8" type="primary">rpsH</name>
    <name evidence="10" type="ORF">A1D18_04145</name>
</gene>
<keyword evidence="5 8" id="KW-0687">Ribonucleoprotein</keyword>
<dbReference type="GO" id="GO:0005840">
    <property type="term" value="C:ribosome"/>
    <property type="evidence" value="ECO:0007669"/>
    <property type="project" value="UniProtKB-KW"/>
</dbReference>
<dbReference type="GO" id="GO:0005737">
    <property type="term" value="C:cytoplasm"/>
    <property type="evidence" value="ECO:0007669"/>
    <property type="project" value="UniProtKB-ARBA"/>
</dbReference>